<evidence type="ECO:0000313" key="1">
    <source>
        <dbReference type="EMBL" id="VFJ48328.1"/>
    </source>
</evidence>
<evidence type="ECO:0008006" key="2">
    <source>
        <dbReference type="Google" id="ProtNLM"/>
    </source>
</evidence>
<organism evidence="1">
    <name type="scientific">Candidatus Kentrum sp. DK</name>
    <dbReference type="NCBI Taxonomy" id="2126562"/>
    <lineage>
        <taxon>Bacteria</taxon>
        <taxon>Pseudomonadati</taxon>
        <taxon>Pseudomonadota</taxon>
        <taxon>Gammaproteobacteria</taxon>
        <taxon>Candidatus Kentrum</taxon>
    </lineage>
</organism>
<protein>
    <recommendedName>
        <fullName evidence="2">DUF4160 domain-containing protein</fullName>
    </recommendedName>
</protein>
<gene>
    <name evidence="1" type="ORF">BECKDK2373C_GA0170839_102128</name>
</gene>
<dbReference type="InterPro" id="IPR025427">
    <property type="entry name" value="DUF4160"/>
</dbReference>
<dbReference type="EMBL" id="CAADEY010000021">
    <property type="protein sequence ID" value="VFJ48328.1"/>
    <property type="molecule type" value="Genomic_DNA"/>
</dbReference>
<name>A0A450S8S4_9GAMM</name>
<proteinExistence type="predicted"/>
<accession>A0A450S8S4</accession>
<sequence>MPTVKGIPGPYRFYFYSFDCNEPKHVHIQREKYICKFWLEPLSLGRNTGFPAAELRFIQKILKNNRLKVLEAWNEHCDNKPRTPPEGISRHRG</sequence>
<reference evidence="1" key="1">
    <citation type="submission" date="2019-02" db="EMBL/GenBank/DDBJ databases">
        <authorList>
            <person name="Gruber-Vodicka R. H."/>
            <person name="Seah K. B. B."/>
        </authorList>
    </citation>
    <scope>NUCLEOTIDE SEQUENCE</scope>
    <source>
        <strain evidence="1">BECK_DK161</strain>
    </source>
</reference>
<dbReference type="Pfam" id="PF13711">
    <property type="entry name" value="DUF4160"/>
    <property type="match status" value="1"/>
</dbReference>
<dbReference type="AlphaFoldDB" id="A0A450S8S4"/>